<gene>
    <name evidence="2" type="ORF">IFM46972_00128</name>
</gene>
<evidence type="ECO:0000313" key="2">
    <source>
        <dbReference type="EMBL" id="GFF22115.1"/>
    </source>
</evidence>
<dbReference type="PANTHER" id="PTHR40619:SF3">
    <property type="entry name" value="FUNGAL STAND N-TERMINAL GOODBYE DOMAIN-CONTAINING PROTEIN"/>
    <property type="match status" value="1"/>
</dbReference>
<name>A0A8H3N671_9EURO</name>
<dbReference type="AlphaFoldDB" id="A0A8H3N671"/>
<dbReference type="EMBL" id="BLKC01000001">
    <property type="protein sequence ID" value="GFF22115.1"/>
    <property type="molecule type" value="Genomic_DNA"/>
</dbReference>
<reference evidence="2 3" key="1">
    <citation type="submission" date="2020-01" db="EMBL/GenBank/DDBJ databases">
        <title>Draft genome sequence of Aspergillus udagawae IFM 46972.</title>
        <authorList>
            <person name="Takahashi H."/>
            <person name="Yaguchi T."/>
        </authorList>
    </citation>
    <scope>NUCLEOTIDE SEQUENCE [LARGE SCALE GENOMIC DNA]</scope>
    <source>
        <strain evidence="2 3">IFM 46972</strain>
    </source>
</reference>
<evidence type="ECO:0000259" key="1">
    <source>
        <dbReference type="Pfam" id="PF24809"/>
    </source>
</evidence>
<organism evidence="2 3">
    <name type="scientific">Aspergillus udagawae</name>
    <dbReference type="NCBI Taxonomy" id="91492"/>
    <lineage>
        <taxon>Eukaryota</taxon>
        <taxon>Fungi</taxon>
        <taxon>Dikarya</taxon>
        <taxon>Ascomycota</taxon>
        <taxon>Pezizomycotina</taxon>
        <taxon>Eurotiomycetes</taxon>
        <taxon>Eurotiomycetidae</taxon>
        <taxon>Eurotiales</taxon>
        <taxon>Aspergillaceae</taxon>
        <taxon>Aspergillus</taxon>
        <taxon>Aspergillus subgen. Fumigati</taxon>
    </lineage>
</organism>
<comment type="caution">
    <text evidence="2">The sequence shown here is derived from an EMBL/GenBank/DDBJ whole genome shotgun (WGS) entry which is preliminary data.</text>
</comment>
<sequence length="634" mass="71872">MSLFRHKAGEALANLREFSFKINKEQPEEPLVQGLNEHVRWEVKQESEGKRLYSESVEQTVRLYRNEKAPECNVFRSPSFVESSELNNLNDITKELEDTWKDAIKEVMKKRKGHSEDLAELIKDPTADKLKGLVRTVQDELEAKKQSKGGRVKEWFRKVAARISNHQYLLEMLPSGDKYTSILIGGLTACINATLEYEEIAELISDCLEKLSDKTHKLFQTIRNASRSEYIKAHIIKFYSNLFGLLIHILQEWQLSRAQRWKNSFGSSFRNRLQSSIESLDYHIKELSDENNSIILNEVREGMGALVQAFIVGSHLDSKLGTSHSGVPLNLLNYISGVAAKGDASQPISLGWPRMPDAVPVACEASKQDRHDDQSWTTQTILEDTAWMTDYVSSEREASLLMESSYLSTDAQVYHRLLQWTTSISSEALWLEGPETMGDISSNALTTAFIVDKFRKLRVPVISYFCYYNPKDYRTFSRPQELLKMVYALISQMVRLVPSDLSSALDSEHLPDLSPARIRRLSTDLNSLPDAIGLLRDLLPLGPSVMACCVDGLQILDFPEEPPWYQDCLKKFIEVLATTKPPHPRIRKLWLSTDGHSWALQEAVTAGWIEANNTNSEDDTQPLALRAMDVAGAT</sequence>
<dbReference type="PANTHER" id="PTHR40619">
    <property type="entry name" value="FUNGAL STAND N-TERMINAL GOODBYE DOMAIN-CONTAINING PROTEIN"/>
    <property type="match status" value="1"/>
</dbReference>
<dbReference type="Proteomes" id="UP000465221">
    <property type="component" value="Unassembled WGS sequence"/>
</dbReference>
<evidence type="ECO:0000313" key="3">
    <source>
        <dbReference type="Proteomes" id="UP000465221"/>
    </source>
</evidence>
<protein>
    <recommendedName>
        <fullName evidence="1">DUF7708 domain-containing protein</fullName>
    </recommendedName>
</protein>
<accession>A0A8H3N671</accession>
<dbReference type="InterPro" id="IPR056125">
    <property type="entry name" value="DUF7708"/>
</dbReference>
<dbReference type="Pfam" id="PF24809">
    <property type="entry name" value="DUF7708"/>
    <property type="match status" value="1"/>
</dbReference>
<feature type="domain" description="DUF7708" evidence="1">
    <location>
        <begin position="154"/>
        <end position="292"/>
    </location>
</feature>
<proteinExistence type="predicted"/>